<gene>
    <name evidence="13" type="ORF">EDC14_103044</name>
</gene>
<dbReference type="Proteomes" id="UP000295008">
    <property type="component" value="Unassembled WGS sequence"/>
</dbReference>
<feature type="active site" description="Nucleophile" evidence="9 11">
    <location>
        <position position="356"/>
    </location>
</feature>
<evidence type="ECO:0000256" key="9">
    <source>
        <dbReference type="PIRSR" id="PIRSR617736-1"/>
    </source>
</evidence>
<dbReference type="PRINTS" id="PR00131">
    <property type="entry name" value="GLHYDRLASE1"/>
</dbReference>
<dbReference type="GO" id="GO:0008422">
    <property type="term" value="F:beta-glucosidase activity"/>
    <property type="evidence" value="ECO:0007669"/>
    <property type="project" value="UniProtKB-EC"/>
</dbReference>
<evidence type="ECO:0000256" key="3">
    <source>
        <dbReference type="ARBA" id="ARBA00012744"/>
    </source>
</evidence>
<dbReference type="InterPro" id="IPR017736">
    <property type="entry name" value="Glyco_hydro_1_beta-glucosidase"/>
</dbReference>
<evidence type="ECO:0000313" key="14">
    <source>
        <dbReference type="Proteomes" id="UP000295008"/>
    </source>
</evidence>
<evidence type="ECO:0000256" key="10">
    <source>
        <dbReference type="PIRSR" id="PIRSR617736-2"/>
    </source>
</evidence>
<feature type="binding site" evidence="10">
    <location>
        <position position="403"/>
    </location>
    <ligand>
        <name>substrate</name>
    </ligand>
</feature>
<dbReference type="PROSITE" id="PS00572">
    <property type="entry name" value="GLYCOSYL_HYDROL_F1_1"/>
    <property type="match status" value="1"/>
</dbReference>
<evidence type="ECO:0000256" key="7">
    <source>
        <dbReference type="ARBA" id="ARBA00023295"/>
    </source>
</evidence>
<protein>
    <recommendedName>
        <fullName evidence="3 12">Beta-glucosidase</fullName>
        <ecNumber evidence="3 12">3.2.1.21</ecNumber>
    </recommendedName>
</protein>
<keyword evidence="6" id="KW-0119">Carbohydrate metabolism</keyword>
<comment type="similarity">
    <text evidence="2 12">Belongs to the glycosyl hydrolase 1 family.</text>
</comment>
<dbReference type="Gene3D" id="3.20.20.80">
    <property type="entry name" value="Glycosidases"/>
    <property type="match status" value="1"/>
</dbReference>
<dbReference type="SUPFAM" id="SSF51445">
    <property type="entry name" value="(Trans)glycosidases"/>
    <property type="match status" value="1"/>
</dbReference>
<dbReference type="Pfam" id="PF00232">
    <property type="entry name" value="Glyco_hydro_1"/>
    <property type="match status" value="1"/>
</dbReference>
<evidence type="ECO:0000256" key="12">
    <source>
        <dbReference type="RuleBase" id="RU361175"/>
    </source>
</evidence>
<feature type="active site" description="Proton donor" evidence="9">
    <location>
        <position position="166"/>
    </location>
</feature>
<keyword evidence="8" id="KW-0624">Polysaccharide degradation</keyword>
<dbReference type="PANTHER" id="PTHR10353:SF36">
    <property type="entry name" value="LP05116P"/>
    <property type="match status" value="1"/>
</dbReference>
<keyword evidence="4 12" id="KW-0378">Hydrolase</keyword>
<dbReference type="InterPro" id="IPR033132">
    <property type="entry name" value="GH_1_N_CS"/>
</dbReference>
<dbReference type="NCBIfam" id="TIGR03356">
    <property type="entry name" value="BGL"/>
    <property type="match status" value="1"/>
</dbReference>
<reference evidence="13 14" key="1">
    <citation type="submission" date="2019-03" db="EMBL/GenBank/DDBJ databases">
        <title>Genomic Encyclopedia of Type Strains, Phase IV (KMG-IV): sequencing the most valuable type-strain genomes for metagenomic binning, comparative biology and taxonomic classification.</title>
        <authorList>
            <person name="Goeker M."/>
        </authorList>
    </citation>
    <scope>NUCLEOTIDE SEQUENCE [LARGE SCALE GENOMIC DNA]</scope>
    <source>
        <strain evidence="13 14">LX-B</strain>
    </source>
</reference>
<evidence type="ECO:0000256" key="8">
    <source>
        <dbReference type="ARBA" id="ARBA00023326"/>
    </source>
</evidence>
<evidence type="ECO:0000313" key="13">
    <source>
        <dbReference type="EMBL" id="TCL61942.1"/>
    </source>
</evidence>
<name>A0A4R1R988_HYDET</name>
<keyword evidence="14" id="KW-1185">Reference proteome</keyword>
<feature type="binding site" evidence="10">
    <location>
        <position position="20"/>
    </location>
    <ligand>
        <name>substrate</name>
    </ligand>
</feature>
<dbReference type="PANTHER" id="PTHR10353">
    <property type="entry name" value="GLYCOSYL HYDROLASE"/>
    <property type="match status" value="1"/>
</dbReference>
<dbReference type="OrthoDB" id="2339329at2"/>
<dbReference type="FunFam" id="3.20.20.80:FF:000004">
    <property type="entry name" value="Beta-glucosidase 6-phospho-beta-glucosidase"/>
    <property type="match status" value="1"/>
</dbReference>
<dbReference type="EC" id="3.2.1.21" evidence="3 12"/>
<keyword evidence="7 12" id="KW-0326">Glycosidase</keyword>
<dbReference type="GO" id="GO:0030245">
    <property type="term" value="P:cellulose catabolic process"/>
    <property type="evidence" value="ECO:0007669"/>
    <property type="project" value="UniProtKB-KW"/>
</dbReference>
<evidence type="ECO:0000256" key="1">
    <source>
        <dbReference type="ARBA" id="ARBA00000448"/>
    </source>
</evidence>
<dbReference type="InterPro" id="IPR017853">
    <property type="entry name" value="GH"/>
</dbReference>
<feature type="binding site" evidence="10">
    <location>
        <position position="121"/>
    </location>
    <ligand>
        <name>substrate</name>
    </ligand>
</feature>
<dbReference type="RefSeq" id="WP_132016066.1">
    <property type="nucleotide sequence ID" value="NZ_SLUN01000030.1"/>
</dbReference>
<organism evidence="13 14">
    <name type="scientific">Hydrogenispora ethanolica</name>
    <dbReference type="NCBI Taxonomy" id="1082276"/>
    <lineage>
        <taxon>Bacteria</taxon>
        <taxon>Bacillati</taxon>
        <taxon>Bacillota</taxon>
        <taxon>Hydrogenispora</taxon>
    </lineage>
</organism>
<comment type="caution">
    <text evidence="13">The sequence shown here is derived from an EMBL/GenBank/DDBJ whole genome shotgun (WGS) entry which is preliminary data.</text>
</comment>
<evidence type="ECO:0000256" key="4">
    <source>
        <dbReference type="ARBA" id="ARBA00022801"/>
    </source>
</evidence>
<dbReference type="InterPro" id="IPR001360">
    <property type="entry name" value="Glyco_hydro_1"/>
</dbReference>
<feature type="binding site" evidence="10">
    <location>
        <begin position="410"/>
        <end position="411"/>
    </location>
    <ligand>
        <name>substrate</name>
    </ligand>
</feature>
<evidence type="ECO:0000256" key="11">
    <source>
        <dbReference type="PROSITE-ProRule" id="PRU10055"/>
    </source>
</evidence>
<proteinExistence type="inferred from homology"/>
<dbReference type="GO" id="GO:0005829">
    <property type="term" value="C:cytosol"/>
    <property type="evidence" value="ECO:0007669"/>
    <property type="project" value="TreeGrafter"/>
</dbReference>
<dbReference type="AlphaFoldDB" id="A0A4R1R988"/>
<comment type="catalytic activity">
    <reaction evidence="1 12">
        <text>Hydrolysis of terminal, non-reducing beta-D-glucosyl residues with release of beta-D-glucose.</text>
        <dbReference type="EC" id="3.2.1.21"/>
    </reaction>
</comment>
<sequence>MAQLIFPKDFLWGAATASYQIEGGAADDGKGESIWDRFSHIPGKVTNGDTGDVACDHYHRYREDVRLMKELGLKGYRFSISWPRVFPNGRGAVNPQGIDFYNRLVDELLANGIEPAVTLYHWDLPQALQENGGWGNRAIVDDFAAYAAYLFDVLGDRVKKWITHNEPWVVAFAGHFQGRHAPGLTDLPLAVQVTHHLILSHAKAVQAYRASKHGDGQIGITLNLYPSVPASDSESDRAAATLVDGHNNRWFLDPVLKGEYPADILRLYQERLNSPVIEPGDMECIAASPMDFLGINYYFQKVVKHSEVHPILQFEEIKPEGSEYTAMNWEITPQGLTDLLVRLDRDYHHPDLYITENGAAFKDDRRDGGVVDDQDRLKFLQQHFAAAHRALEAGVKLKGYYVWSLMDNFEWAHGYGKRFGLIYIDYQTLERTWKKSALWYREVIRDNGL</sequence>
<feature type="binding site" evidence="10">
    <location>
        <position position="165"/>
    </location>
    <ligand>
        <name>substrate</name>
    </ligand>
</feature>
<dbReference type="EMBL" id="SLUN01000030">
    <property type="protein sequence ID" value="TCL61942.1"/>
    <property type="molecule type" value="Genomic_DNA"/>
</dbReference>
<dbReference type="PROSITE" id="PS00653">
    <property type="entry name" value="GLYCOSYL_HYDROL_F1_2"/>
    <property type="match status" value="1"/>
</dbReference>
<evidence type="ECO:0000256" key="2">
    <source>
        <dbReference type="ARBA" id="ARBA00010838"/>
    </source>
</evidence>
<dbReference type="InterPro" id="IPR018120">
    <property type="entry name" value="Glyco_hydro_1_AS"/>
</dbReference>
<evidence type="ECO:0000256" key="5">
    <source>
        <dbReference type="ARBA" id="ARBA00023001"/>
    </source>
</evidence>
<evidence type="ECO:0000256" key="6">
    <source>
        <dbReference type="ARBA" id="ARBA00023277"/>
    </source>
</evidence>
<accession>A0A4R1R988</accession>
<feature type="binding site" evidence="10">
    <location>
        <position position="298"/>
    </location>
    <ligand>
        <name>substrate</name>
    </ligand>
</feature>
<keyword evidence="5" id="KW-0136">Cellulose degradation</keyword>